<evidence type="ECO:0000313" key="3">
    <source>
        <dbReference type="Proteomes" id="UP000549394"/>
    </source>
</evidence>
<gene>
    <name evidence="2" type="ORF">DGYR_LOCUS9974</name>
</gene>
<accession>A0A7I8W5P9</accession>
<organism evidence="2 3">
    <name type="scientific">Dimorphilus gyrociliatus</name>
    <dbReference type="NCBI Taxonomy" id="2664684"/>
    <lineage>
        <taxon>Eukaryota</taxon>
        <taxon>Metazoa</taxon>
        <taxon>Spiralia</taxon>
        <taxon>Lophotrochozoa</taxon>
        <taxon>Annelida</taxon>
        <taxon>Polychaeta</taxon>
        <taxon>Polychaeta incertae sedis</taxon>
        <taxon>Dinophilidae</taxon>
        <taxon>Dimorphilus</taxon>
    </lineage>
</organism>
<reference evidence="2 3" key="1">
    <citation type="submission" date="2020-08" db="EMBL/GenBank/DDBJ databases">
        <authorList>
            <person name="Hejnol A."/>
        </authorList>
    </citation>
    <scope>NUCLEOTIDE SEQUENCE [LARGE SCALE GENOMIC DNA]</scope>
</reference>
<sequence>MPQVMGHQQNKQIDINVLLTRSFQRMEKCGRINKLAEKKLNNEKGYMLKCQEHVEKVVDKQVEAVVDEITHYDLLKSKQVRPLVVVDSVIQIPKIKRHKEKVSEEQPKEIKEKPGNIQGKQNELIAFK</sequence>
<comment type="caution">
    <text evidence="2">The sequence shown here is derived from an EMBL/GenBank/DDBJ whole genome shotgun (WGS) entry which is preliminary data.</text>
</comment>
<proteinExistence type="predicted"/>
<evidence type="ECO:0000313" key="2">
    <source>
        <dbReference type="EMBL" id="CAD5122124.1"/>
    </source>
</evidence>
<feature type="compositionally biased region" description="Basic and acidic residues" evidence="1">
    <location>
        <begin position="101"/>
        <end position="114"/>
    </location>
</feature>
<protein>
    <submittedName>
        <fullName evidence="2">Uncharacterized protein</fullName>
    </submittedName>
</protein>
<keyword evidence="3" id="KW-1185">Reference proteome</keyword>
<evidence type="ECO:0000256" key="1">
    <source>
        <dbReference type="SAM" id="MobiDB-lite"/>
    </source>
</evidence>
<dbReference type="AlphaFoldDB" id="A0A7I8W5P9"/>
<name>A0A7I8W5P9_9ANNE</name>
<dbReference type="EMBL" id="CAJFCJ010000016">
    <property type="protein sequence ID" value="CAD5122124.1"/>
    <property type="molecule type" value="Genomic_DNA"/>
</dbReference>
<dbReference type="Proteomes" id="UP000549394">
    <property type="component" value="Unassembled WGS sequence"/>
</dbReference>
<feature type="region of interest" description="Disordered" evidence="1">
    <location>
        <begin position="98"/>
        <end position="128"/>
    </location>
</feature>